<keyword evidence="1" id="KW-1133">Transmembrane helix</keyword>
<dbReference type="Proteomes" id="UP000001420">
    <property type="component" value="Chromosome"/>
</dbReference>
<feature type="transmembrane region" description="Helical" evidence="1">
    <location>
        <begin position="20"/>
        <end position="47"/>
    </location>
</feature>
<proteinExistence type="predicted"/>
<evidence type="ECO:0000313" key="2">
    <source>
        <dbReference type="EMBL" id="AAP99685.1"/>
    </source>
</evidence>
<dbReference type="AlphaFoldDB" id="Q7VCU9"/>
<keyword evidence="1" id="KW-0472">Membrane</keyword>
<keyword evidence="3" id="KW-1185">Reference proteome</keyword>
<dbReference type="eggNOG" id="ENOG50322ED">
    <property type="taxonomic scope" value="Bacteria"/>
</dbReference>
<dbReference type="HOGENOM" id="CLU_1843355_0_0_3"/>
<protein>
    <submittedName>
        <fullName evidence="2">Uncharacterized protein</fullName>
    </submittedName>
</protein>
<evidence type="ECO:0000313" key="3">
    <source>
        <dbReference type="Proteomes" id="UP000001420"/>
    </source>
</evidence>
<dbReference type="EMBL" id="AE017126">
    <property type="protein sequence ID" value="AAP99685.1"/>
    <property type="molecule type" value="Genomic_DNA"/>
</dbReference>
<dbReference type="EnsemblBacteria" id="AAP99685">
    <property type="protein sequence ID" value="AAP99685"/>
    <property type="gene ID" value="Pro_0641"/>
</dbReference>
<sequence>MDSSLQCLKEIDIYRRLSYLLMFTLITVLFSLFFIGLTGWTIITYLVKEDSQKYIKEELDNLFDISKMLFLSLKGLIGVLAKHSFSSDSVERTSNESQGIDDQLLKMVTPVEAVEEDTALSSFSPELIEVITEEEEKVA</sequence>
<keyword evidence="1" id="KW-0812">Transmembrane</keyword>
<dbReference type="RefSeq" id="WP_011124793.1">
    <property type="nucleotide sequence ID" value="NC_005042.1"/>
</dbReference>
<name>Q7VCU9_PROMA</name>
<evidence type="ECO:0000256" key="1">
    <source>
        <dbReference type="SAM" id="Phobius"/>
    </source>
</evidence>
<dbReference type="PATRIC" id="fig|167539.5.peg.665"/>
<reference evidence="2 3" key="1">
    <citation type="journal article" date="2003" name="Proc. Natl. Acad. Sci. U.S.A.">
        <title>Genome sequence of the cyanobacterium Prochlorococcus marinus SS120, a nearly minimal oxyphototrophic genome.</title>
        <authorList>
            <person name="Dufresne A."/>
            <person name="Salanoubat M."/>
            <person name="Partensky F."/>
            <person name="Artiguenave F."/>
            <person name="Axmann I.M."/>
            <person name="Barbe V."/>
            <person name="Duprat S."/>
            <person name="Galperin M.Y."/>
            <person name="Koonin E.V."/>
            <person name="Le Gall F."/>
            <person name="Makarova K.S."/>
            <person name="Ostrowski M."/>
            <person name="Oztas S."/>
            <person name="Robert C."/>
            <person name="Rogozin I.B."/>
            <person name="Scanlan D.J."/>
            <person name="Tandeau de Marsac N."/>
            <person name="Weissenbach J."/>
            <person name="Wincker P."/>
            <person name="Wolf Y.I."/>
            <person name="Hess W.R."/>
        </authorList>
    </citation>
    <scope>NUCLEOTIDE SEQUENCE [LARGE SCALE GENOMIC DNA]</scope>
    <source>
        <strain evidence="3">SARG / CCMP1375 / SS120</strain>
    </source>
</reference>
<gene>
    <name evidence="2" type="ordered locus">Pro_0641</name>
</gene>
<accession>Q7VCU9</accession>
<organism evidence="2 3">
    <name type="scientific">Prochlorococcus marinus (strain SARG / CCMP1375 / SS120)</name>
    <dbReference type="NCBI Taxonomy" id="167539"/>
    <lineage>
        <taxon>Bacteria</taxon>
        <taxon>Bacillati</taxon>
        <taxon>Cyanobacteriota</taxon>
        <taxon>Cyanophyceae</taxon>
        <taxon>Synechococcales</taxon>
        <taxon>Prochlorococcaceae</taxon>
        <taxon>Prochlorococcus</taxon>
    </lineage>
</organism>
<dbReference type="OrthoDB" id="9973877at2"/>
<dbReference type="KEGG" id="pma:Pro_0641"/>